<evidence type="ECO:0000259" key="3">
    <source>
        <dbReference type="Pfam" id="PF13439"/>
    </source>
</evidence>
<dbReference type="EMBL" id="FTNO01000004">
    <property type="protein sequence ID" value="SIR77420.1"/>
    <property type="molecule type" value="Genomic_DNA"/>
</dbReference>
<organism evidence="4 5">
    <name type="scientific">Haladaptatus litoreus</name>
    <dbReference type="NCBI Taxonomy" id="553468"/>
    <lineage>
        <taxon>Archaea</taxon>
        <taxon>Methanobacteriati</taxon>
        <taxon>Methanobacteriota</taxon>
        <taxon>Stenosarchaea group</taxon>
        <taxon>Halobacteria</taxon>
        <taxon>Halobacteriales</taxon>
        <taxon>Haladaptataceae</taxon>
        <taxon>Haladaptatus</taxon>
    </lineage>
</organism>
<dbReference type="RefSeq" id="WP_084186377.1">
    <property type="nucleotide sequence ID" value="NZ_FTNO01000004.1"/>
</dbReference>
<dbReference type="Gene3D" id="3.40.50.2000">
    <property type="entry name" value="Glycogen Phosphorylase B"/>
    <property type="match status" value="2"/>
</dbReference>
<feature type="region of interest" description="Disordered" evidence="1">
    <location>
        <begin position="1"/>
        <end position="21"/>
    </location>
</feature>
<sequence>MSSDAHSQVAEPPNTGDIPLDHNLEGLGDKNLLIISHSYNHFVKGQVDILADYFNEIYVLVRYNRFADISEYLPIDYAKPFSKSAKVNQEDKPDNLTVISTPLLYLPIDLHRRYLGDQHARKVKKIVADLPVDFDVIHSHLTWTAGYVGSVLGRELEIPSILTVHENHDLFVEQLESSNKKINWTWKNADAIIRVNRKDKSTLQQFNDGVYYIPNGFSQNRLHRVSQTKAKTALGISDETKLLFALGHLKKRKGFQHLIDVMPAIIEQNEKVVCAIGGHGGMRSELEEKIEELGVEDHVRLLGYVSNDDLKYWMSACDAFVLPSYSESFGLVQLEAMACGSPVVSTINGGSEEVITSEDHGFLIDSPENHDALADAVVRALHKEWNRDGIEAHAKQFTWERVCVNIAHLYAELLNL</sequence>
<dbReference type="SUPFAM" id="SSF53756">
    <property type="entry name" value="UDP-Glycosyltransferase/glycogen phosphorylase"/>
    <property type="match status" value="1"/>
</dbReference>
<dbReference type="Pfam" id="PF00534">
    <property type="entry name" value="Glycos_transf_1"/>
    <property type="match status" value="1"/>
</dbReference>
<feature type="domain" description="Glycosyltransferase subfamily 4-like N-terminal" evidence="3">
    <location>
        <begin position="98"/>
        <end position="217"/>
    </location>
</feature>
<dbReference type="PANTHER" id="PTHR45947">
    <property type="entry name" value="SULFOQUINOVOSYL TRANSFERASE SQD2"/>
    <property type="match status" value="1"/>
</dbReference>
<proteinExistence type="predicted"/>
<keyword evidence="5" id="KW-1185">Reference proteome</keyword>
<evidence type="ECO:0000259" key="2">
    <source>
        <dbReference type="Pfam" id="PF00534"/>
    </source>
</evidence>
<evidence type="ECO:0000313" key="5">
    <source>
        <dbReference type="Proteomes" id="UP000186914"/>
    </source>
</evidence>
<keyword evidence="4" id="KW-0808">Transferase</keyword>
<reference evidence="5" key="1">
    <citation type="submission" date="2017-01" db="EMBL/GenBank/DDBJ databases">
        <authorList>
            <person name="Varghese N."/>
            <person name="Submissions S."/>
        </authorList>
    </citation>
    <scope>NUCLEOTIDE SEQUENCE [LARGE SCALE GENOMIC DNA]</scope>
    <source>
        <strain evidence="5">CGMCC 1.7737</strain>
    </source>
</reference>
<evidence type="ECO:0000313" key="4">
    <source>
        <dbReference type="EMBL" id="SIR77420.1"/>
    </source>
</evidence>
<name>A0A1N7DNL7_9EURY</name>
<evidence type="ECO:0000256" key="1">
    <source>
        <dbReference type="SAM" id="MobiDB-lite"/>
    </source>
</evidence>
<accession>A0A1N7DNL7</accession>
<feature type="domain" description="Glycosyl transferase family 1" evidence="2">
    <location>
        <begin position="228"/>
        <end position="394"/>
    </location>
</feature>
<protein>
    <submittedName>
        <fullName evidence="4">Glycosyltransferase involved in cell wall bisynthesis</fullName>
    </submittedName>
</protein>
<dbReference type="OrthoDB" id="247900at2157"/>
<dbReference type="InterPro" id="IPR050194">
    <property type="entry name" value="Glycosyltransferase_grp1"/>
</dbReference>
<dbReference type="PANTHER" id="PTHR45947:SF3">
    <property type="entry name" value="SULFOQUINOVOSYL TRANSFERASE SQD2"/>
    <property type="match status" value="1"/>
</dbReference>
<dbReference type="InterPro" id="IPR028098">
    <property type="entry name" value="Glyco_trans_4-like_N"/>
</dbReference>
<dbReference type="GO" id="GO:0016758">
    <property type="term" value="F:hexosyltransferase activity"/>
    <property type="evidence" value="ECO:0007669"/>
    <property type="project" value="TreeGrafter"/>
</dbReference>
<gene>
    <name evidence="4" type="ORF">SAMN05421858_3780</name>
</gene>
<dbReference type="Proteomes" id="UP000186914">
    <property type="component" value="Unassembled WGS sequence"/>
</dbReference>
<dbReference type="AlphaFoldDB" id="A0A1N7DNL7"/>
<dbReference type="Pfam" id="PF13439">
    <property type="entry name" value="Glyco_transf_4"/>
    <property type="match status" value="1"/>
</dbReference>
<dbReference type="InterPro" id="IPR001296">
    <property type="entry name" value="Glyco_trans_1"/>
</dbReference>